<name>A0ABR6NTN3_9DEIO</name>
<comment type="caution">
    <text evidence="1">The sequence shown here is derived from an EMBL/GenBank/DDBJ whole genome shotgun (WGS) entry which is preliminary data.</text>
</comment>
<evidence type="ECO:0000313" key="1">
    <source>
        <dbReference type="EMBL" id="MBB6017402.1"/>
    </source>
</evidence>
<gene>
    <name evidence="1" type="ORF">HNQ04_002667</name>
</gene>
<dbReference type="EMBL" id="JACHEW010000013">
    <property type="protein sequence ID" value="MBB6017402.1"/>
    <property type="molecule type" value="Genomic_DNA"/>
</dbReference>
<sequence>MQTNFFWKLAAKRKLGPNTLTMHPFGVFARPFYGE</sequence>
<evidence type="ECO:0000313" key="2">
    <source>
        <dbReference type="Proteomes" id="UP000629870"/>
    </source>
</evidence>
<accession>A0ABR6NTN3</accession>
<protein>
    <submittedName>
        <fullName evidence="1">Uncharacterized protein</fullName>
    </submittedName>
</protein>
<keyword evidence="2" id="KW-1185">Reference proteome</keyword>
<reference evidence="1 2" key="1">
    <citation type="submission" date="2020-08" db="EMBL/GenBank/DDBJ databases">
        <title>Genomic Encyclopedia of Type Strains, Phase IV (KMG-IV): sequencing the most valuable type-strain genomes for metagenomic binning, comparative biology and taxonomic classification.</title>
        <authorList>
            <person name="Goeker M."/>
        </authorList>
    </citation>
    <scope>NUCLEOTIDE SEQUENCE [LARGE SCALE GENOMIC DNA]</scope>
    <source>
        <strain evidence="1 2">DSM 12027</strain>
    </source>
</reference>
<feature type="non-terminal residue" evidence="1">
    <location>
        <position position="35"/>
    </location>
</feature>
<dbReference type="Proteomes" id="UP000629870">
    <property type="component" value="Unassembled WGS sequence"/>
</dbReference>
<organism evidence="1 2">
    <name type="scientific">Deinococcus radiopugnans ATCC 19172</name>
    <dbReference type="NCBI Taxonomy" id="585398"/>
    <lineage>
        <taxon>Bacteria</taxon>
        <taxon>Thermotogati</taxon>
        <taxon>Deinococcota</taxon>
        <taxon>Deinococci</taxon>
        <taxon>Deinococcales</taxon>
        <taxon>Deinococcaceae</taxon>
        <taxon>Deinococcus</taxon>
    </lineage>
</organism>
<proteinExistence type="predicted"/>